<feature type="binding site" evidence="13">
    <location>
        <position position="164"/>
    </location>
    <ligand>
        <name>Zn(2+)</name>
        <dbReference type="ChEBI" id="CHEBI:29105"/>
        <label>1</label>
    </ligand>
</feature>
<keyword evidence="8 13" id="KW-0862">Zinc</keyword>
<dbReference type="InterPro" id="IPR002939">
    <property type="entry name" value="DnaJ_C"/>
</dbReference>
<dbReference type="SUPFAM" id="SSF57938">
    <property type="entry name" value="DnaJ/Hsp40 cysteine-rich domain"/>
    <property type="match status" value="1"/>
</dbReference>
<dbReference type="CDD" id="cd06257">
    <property type="entry name" value="DnaJ"/>
    <property type="match status" value="1"/>
</dbReference>
<dbReference type="Pfam" id="PF00684">
    <property type="entry name" value="DnaJ_CXXCXGXG"/>
    <property type="match status" value="1"/>
</dbReference>
<evidence type="ECO:0000256" key="9">
    <source>
        <dbReference type="ARBA" id="ARBA00023016"/>
    </source>
</evidence>
<dbReference type="Pfam" id="PF00226">
    <property type="entry name" value="DnaJ"/>
    <property type="match status" value="1"/>
</dbReference>
<dbReference type="InterPro" id="IPR001623">
    <property type="entry name" value="DnaJ_domain"/>
</dbReference>
<evidence type="ECO:0000313" key="17">
    <source>
        <dbReference type="EMBL" id="OGY44065.1"/>
    </source>
</evidence>
<keyword evidence="3 13" id="KW-0963">Cytoplasm</keyword>
<keyword evidence="10 13" id="KW-0143">Chaperone</keyword>
<evidence type="ECO:0000259" key="16">
    <source>
        <dbReference type="PROSITE" id="PS51188"/>
    </source>
</evidence>
<dbReference type="PROSITE" id="PS51188">
    <property type="entry name" value="ZF_CR"/>
    <property type="match status" value="1"/>
</dbReference>
<dbReference type="CDD" id="cd10719">
    <property type="entry name" value="DnaJ_zf"/>
    <property type="match status" value="1"/>
</dbReference>
<dbReference type="InterPro" id="IPR012724">
    <property type="entry name" value="DnaJ"/>
</dbReference>
<dbReference type="PANTHER" id="PTHR43096">
    <property type="entry name" value="DNAJ HOMOLOG 1, MITOCHONDRIAL-RELATED"/>
    <property type="match status" value="1"/>
</dbReference>
<evidence type="ECO:0000313" key="18">
    <source>
        <dbReference type="Proteomes" id="UP000176241"/>
    </source>
</evidence>
<dbReference type="GO" id="GO:0005524">
    <property type="term" value="F:ATP binding"/>
    <property type="evidence" value="ECO:0007669"/>
    <property type="project" value="InterPro"/>
</dbReference>
<feature type="zinc finger region" description="CR-type" evidence="14">
    <location>
        <begin position="151"/>
        <end position="230"/>
    </location>
</feature>
<keyword evidence="4 13" id="KW-0235">DNA replication</keyword>
<dbReference type="FunFam" id="2.60.260.20:FF:000004">
    <property type="entry name" value="Molecular chaperone DnaJ"/>
    <property type="match status" value="1"/>
</dbReference>
<comment type="similarity">
    <text evidence="11 13">Belongs to the DnaJ family.</text>
</comment>
<dbReference type="PROSITE" id="PS00636">
    <property type="entry name" value="DNAJ_1"/>
    <property type="match status" value="1"/>
</dbReference>
<feature type="binding site" evidence="13">
    <location>
        <position position="221"/>
    </location>
    <ligand>
        <name>Zn(2+)</name>
        <dbReference type="ChEBI" id="CHEBI:29105"/>
        <label>1</label>
    </ligand>
</feature>
<dbReference type="Proteomes" id="UP000176241">
    <property type="component" value="Unassembled WGS sequence"/>
</dbReference>
<dbReference type="SMART" id="SM00271">
    <property type="entry name" value="DnaJ"/>
    <property type="match status" value="1"/>
</dbReference>
<evidence type="ECO:0000256" key="13">
    <source>
        <dbReference type="HAMAP-Rule" id="MF_01152"/>
    </source>
</evidence>
<organism evidence="17 18">
    <name type="scientific">Candidatus Buchananbacteria bacterium RIFCSPHIGHO2_01_FULL_39_8</name>
    <dbReference type="NCBI Taxonomy" id="1797533"/>
    <lineage>
        <taxon>Bacteria</taxon>
        <taxon>Candidatus Buchananiibacteriota</taxon>
    </lineage>
</organism>
<reference evidence="17 18" key="1">
    <citation type="journal article" date="2016" name="Nat. Commun.">
        <title>Thousands of microbial genomes shed light on interconnected biogeochemical processes in an aquifer system.</title>
        <authorList>
            <person name="Anantharaman K."/>
            <person name="Brown C.T."/>
            <person name="Hug L.A."/>
            <person name="Sharon I."/>
            <person name="Castelle C.J."/>
            <person name="Probst A.J."/>
            <person name="Thomas B.C."/>
            <person name="Singh A."/>
            <person name="Wilkins M.J."/>
            <person name="Karaoz U."/>
            <person name="Brodie E.L."/>
            <person name="Williams K.H."/>
            <person name="Hubbard S.S."/>
            <person name="Banfield J.F."/>
        </authorList>
    </citation>
    <scope>NUCLEOTIDE SEQUENCE [LARGE SCALE GENOMIC DNA]</scope>
</reference>
<dbReference type="SUPFAM" id="SSF46565">
    <property type="entry name" value="Chaperone J-domain"/>
    <property type="match status" value="1"/>
</dbReference>
<dbReference type="CDD" id="cd10747">
    <property type="entry name" value="DnaJ_C"/>
    <property type="match status" value="1"/>
</dbReference>
<comment type="subcellular location">
    <subcellularLocation>
        <location evidence="1 13">Cytoplasm</location>
    </subcellularLocation>
</comment>
<evidence type="ECO:0000256" key="8">
    <source>
        <dbReference type="ARBA" id="ARBA00022833"/>
    </source>
</evidence>
<evidence type="ECO:0000256" key="2">
    <source>
        <dbReference type="ARBA" id="ARBA00011738"/>
    </source>
</evidence>
<dbReference type="InterPro" id="IPR036869">
    <property type="entry name" value="J_dom_sf"/>
</dbReference>
<feature type="domain" description="CR-type" evidence="16">
    <location>
        <begin position="151"/>
        <end position="230"/>
    </location>
</feature>
<comment type="cofactor">
    <cofactor evidence="13">
        <name>Zn(2+)</name>
        <dbReference type="ChEBI" id="CHEBI:29105"/>
    </cofactor>
    <text evidence="13">Binds 2 Zn(2+) ions per monomer.</text>
</comment>
<feature type="binding site" evidence="13">
    <location>
        <position position="207"/>
    </location>
    <ligand>
        <name>Zn(2+)</name>
        <dbReference type="ChEBI" id="CHEBI:29105"/>
        <label>2</label>
    </ligand>
</feature>
<keyword evidence="6 13" id="KW-0677">Repeat</keyword>
<evidence type="ECO:0000256" key="7">
    <source>
        <dbReference type="ARBA" id="ARBA00022771"/>
    </source>
</evidence>
<evidence type="ECO:0000256" key="11">
    <source>
        <dbReference type="ARBA" id="ARBA00061004"/>
    </source>
</evidence>
<dbReference type="GO" id="GO:0042026">
    <property type="term" value="P:protein refolding"/>
    <property type="evidence" value="ECO:0007669"/>
    <property type="project" value="TreeGrafter"/>
</dbReference>
<dbReference type="Gene3D" id="1.10.287.110">
    <property type="entry name" value="DnaJ domain"/>
    <property type="match status" value="1"/>
</dbReference>
<name>A0A1G1XVG6_9BACT</name>
<comment type="domain">
    <text evidence="13">The J domain is necessary and sufficient to stimulate DnaK ATPase activity. Zinc center 1 plays an important role in the autonomous, DnaK-independent chaperone activity of DnaJ. Zinc center 2 is essential for interaction with DnaK and for DnaJ activity.</text>
</comment>
<dbReference type="SUPFAM" id="SSF49493">
    <property type="entry name" value="HSP40/DnaJ peptide-binding domain"/>
    <property type="match status" value="2"/>
</dbReference>
<feature type="binding site" evidence="13">
    <location>
        <position position="167"/>
    </location>
    <ligand>
        <name>Zn(2+)</name>
        <dbReference type="ChEBI" id="CHEBI:29105"/>
        <label>1</label>
    </ligand>
</feature>
<dbReference type="GO" id="GO:0005737">
    <property type="term" value="C:cytoplasm"/>
    <property type="evidence" value="ECO:0007669"/>
    <property type="project" value="UniProtKB-SubCell"/>
</dbReference>
<dbReference type="InterPro" id="IPR008971">
    <property type="entry name" value="HSP40/DnaJ_pept-bd"/>
</dbReference>
<feature type="binding site" evidence="13">
    <location>
        <position position="184"/>
    </location>
    <ligand>
        <name>Zn(2+)</name>
        <dbReference type="ChEBI" id="CHEBI:29105"/>
        <label>2</label>
    </ligand>
</feature>
<dbReference type="EMBL" id="MHIC01000036">
    <property type="protein sequence ID" value="OGY44065.1"/>
    <property type="molecule type" value="Genomic_DNA"/>
</dbReference>
<dbReference type="PRINTS" id="PR00625">
    <property type="entry name" value="JDOMAIN"/>
</dbReference>
<feature type="repeat" description="CXXCXGXG motif" evidence="13">
    <location>
        <begin position="181"/>
        <end position="188"/>
    </location>
</feature>
<dbReference type="GO" id="GO:0051082">
    <property type="term" value="F:unfolded protein binding"/>
    <property type="evidence" value="ECO:0007669"/>
    <property type="project" value="UniProtKB-UniRule"/>
</dbReference>
<dbReference type="HAMAP" id="MF_01152">
    <property type="entry name" value="DnaJ"/>
    <property type="match status" value="1"/>
</dbReference>
<dbReference type="Pfam" id="PF01556">
    <property type="entry name" value="DnaJ_C"/>
    <property type="match status" value="1"/>
</dbReference>
<evidence type="ECO:0000256" key="5">
    <source>
        <dbReference type="ARBA" id="ARBA00022723"/>
    </source>
</evidence>
<evidence type="ECO:0000256" key="12">
    <source>
        <dbReference type="ARBA" id="ARBA00067609"/>
    </source>
</evidence>
<dbReference type="GO" id="GO:0008270">
    <property type="term" value="F:zinc ion binding"/>
    <property type="evidence" value="ECO:0007669"/>
    <property type="project" value="UniProtKB-UniRule"/>
</dbReference>
<sequence>MAKDYYKILGIDKNASQDEIKRAFRTLAHQHHPDKSGGNEQKFKEINEAYQVLSNPQKRQQYDQFGSTFEQARSQGGFAGFEGFRDFADFASAFRNGNNASFNFGAGDLGDIFGDLFGFGSSRTRTRGRKSRVGADIEAGITIDFREAVFGAEKNITITKDDICSQCDGSGVEPGSKMSTCPECRGTGQVMRNVGFGISFGSVCPTCGGTGQKADQDCSTCHGRGTEKKTKEIRVKIPAGINDGQIIRLSGEGQAAGKTGQAGDLYLRLRVIPDQEFKREGYDIITEVQISFPQAALGDKVEINTLDGTVKLKIPEGTQSGKIFRLRSKGVPHVHSRARGDQLVKVIVETPTNLSRKQKELLKDLGKEGI</sequence>
<evidence type="ECO:0000256" key="4">
    <source>
        <dbReference type="ARBA" id="ARBA00022705"/>
    </source>
</evidence>
<evidence type="ECO:0000259" key="15">
    <source>
        <dbReference type="PROSITE" id="PS50076"/>
    </source>
</evidence>
<feature type="repeat" description="CXXCXGXG motif" evidence="13">
    <location>
        <begin position="204"/>
        <end position="211"/>
    </location>
</feature>
<dbReference type="PANTHER" id="PTHR43096:SF52">
    <property type="entry name" value="DNAJ HOMOLOG 1, MITOCHONDRIAL-RELATED"/>
    <property type="match status" value="1"/>
</dbReference>
<feature type="binding site" evidence="13">
    <location>
        <position position="204"/>
    </location>
    <ligand>
        <name>Zn(2+)</name>
        <dbReference type="ChEBI" id="CHEBI:29105"/>
        <label>2</label>
    </ligand>
</feature>
<comment type="function">
    <text evidence="13">Participates actively in the response to hyperosmotic and heat shock by preventing the aggregation of stress-denatured proteins and by disaggregating proteins, also in an autonomous, DnaK-independent fashion. Unfolded proteins bind initially to DnaJ; upon interaction with the DnaJ-bound protein, DnaK hydrolyzes its bound ATP, resulting in the formation of a stable complex. GrpE releases ADP from DnaK; ATP binding to DnaK triggers the release of the substrate protein, thus completing the reaction cycle. Several rounds of ATP-dependent interactions between DnaJ, DnaK and GrpE are required for fully efficient folding. Also involved, together with DnaK and GrpE, in the DNA replication of plasmids through activation of initiation proteins.</text>
</comment>
<evidence type="ECO:0000256" key="14">
    <source>
        <dbReference type="PROSITE-ProRule" id="PRU00546"/>
    </source>
</evidence>
<dbReference type="InterPro" id="IPR018253">
    <property type="entry name" value="DnaJ_domain_CS"/>
</dbReference>
<gene>
    <name evidence="13" type="primary">dnaJ</name>
    <name evidence="17" type="ORF">A2731_03915</name>
</gene>
<feature type="domain" description="J" evidence="15">
    <location>
        <begin position="4"/>
        <end position="66"/>
    </location>
</feature>
<dbReference type="NCBIfam" id="NF008035">
    <property type="entry name" value="PRK10767.1"/>
    <property type="match status" value="1"/>
</dbReference>
<feature type="binding site" evidence="13">
    <location>
        <position position="181"/>
    </location>
    <ligand>
        <name>Zn(2+)</name>
        <dbReference type="ChEBI" id="CHEBI:29105"/>
        <label>2</label>
    </ligand>
</feature>
<keyword evidence="9 13" id="KW-0346">Stress response</keyword>
<dbReference type="GO" id="GO:0006260">
    <property type="term" value="P:DNA replication"/>
    <property type="evidence" value="ECO:0007669"/>
    <property type="project" value="UniProtKB-KW"/>
</dbReference>
<accession>A0A1G1XVG6</accession>
<dbReference type="InterPro" id="IPR036410">
    <property type="entry name" value="HSP_DnaJ_Cys-rich_dom_sf"/>
</dbReference>
<dbReference type="GO" id="GO:0009408">
    <property type="term" value="P:response to heat"/>
    <property type="evidence" value="ECO:0007669"/>
    <property type="project" value="InterPro"/>
</dbReference>
<dbReference type="STRING" id="1797533.A2731_03915"/>
<dbReference type="NCBIfam" id="TIGR02349">
    <property type="entry name" value="DnaJ_bact"/>
    <property type="match status" value="1"/>
</dbReference>
<proteinExistence type="inferred from homology"/>
<dbReference type="PROSITE" id="PS50076">
    <property type="entry name" value="DNAJ_2"/>
    <property type="match status" value="1"/>
</dbReference>
<comment type="caution">
    <text evidence="17">The sequence shown here is derived from an EMBL/GenBank/DDBJ whole genome shotgun (WGS) entry which is preliminary data.</text>
</comment>
<dbReference type="GO" id="GO:0031072">
    <property type="term" value="F:heat shock protein binding"/>
    <property type="evidence" value="ECO:0007669"/>
    <property type="project" value="InterPro"/>
</dbReference>
<comment type="subunit">
    <text evidence="2 13">Homodimer.</text>
</comment>
<keyword evidence="5 13" id="KW-0479">Metal-binding</keyword>
<dbReference type="Gene3D" id="2.60.260.20">
    <property type="entry name" value="Urease metallochaperone UreE, N-terminal domain"/>
    <property type="match status" value="2"/>
</dbReference>
<keyword evidence="7 13" id="KW-0863">Zinc-finger</keyword>
<dbReference type="FunFam" id="2.10.230.10:FF:000002">
    <property type="entry name" value="Molecular chaperone DnaJ"/>
    <property type="match status" value="1"/>
</dbReference>
<protein>
    <recommendedName>
        <fullName evidence="12 13">Chaperone protein DnaJ</fullName>
    </recommendedName>
</protein>
<feature type="binding site" evidence="13">
    <location>
        <position position="218"/>
    </location>
    <ligand>
        <name>Zn(2+)</name>
        <dbReference type="ChEBI" id="CHEBI:29105"/>
        <label>1</label>
    </ligand>
</feature>
<evidence type="ECO:0000256" key="1">
    <source>
        <dbReference type="ARBA" id="ARBA00004496"/>
    </source>
</evidence>
<feature type="repeat" description="CXXCXGXG motif" evidence="13">
    <location>
        <begin position="218"/>
        <end position="225"/>
    </location>
</feature>
<dbReference type="AlphaFoldDB" id="A0A1G1XVG6"/>
<dbReference type="InterPro" id="IPR001305">
    <property type="entry name" value="HSP_DnaJ_Cys-rich_dom"/>
</dbReference>
<evidence type="ECO:0000256" key="3">
    <source>
        <dbReference type="ARBA" id="ARBA00022490"/>
    </source>
</evidence>
<evidence type="ECO:0000256" key="6">
    <source>
        <dbReference type="ARBA" id="ARBA00022737"/>
    </source>
</evidence>
<feature type="repeat" description="CXXCXGXG motif" evidence="13">
    <location>
        <begin position="164"/>
        <end position="171"/>
    </location>
</feature>
<evidence type="ECO:0000256" key="10">
    <source>
        <dbReference type="ARBA" id="ARBA00023186"/>
    </source>
</evidence>
<dbReference type="Gene3D" id="2.10.230.10">
    <property type="entry name" value="Heat shock protein DnaJ, cysteine-rich domain"/>
    <property type="match status" value="1"/>
</dbReference>